<feature type="domain" description="Polysaccharide chain length determinant N-terminal" evidence="18">
    <location>
        <begin position="23"/>
        <end position="114"/>
    </location>
</feature>
<dbReference type="Proteomes" id="UP000438983">
    <property type="component" value="Chromosome"/>
</dbReference>
<comment type="similarity">
    <text evidence="2">Belongs to the CpsD/CapB family.</text>
</comment>
<dbReference type="AlphaFoldDB" id="A0A6I6LRC9"/>
<keyword evidence="7 21" id="KW-0808">Transferase</keyword>
<keyword evidence="16" id="KW-0175">Coiled coil</keyword>
<evidence type="ECO:0000259" key="18">
    <source>
        <dbReference type="Pfam" id="PF02706"/>
    </source>
</evidence>
<dbReference type="NCBIfam" id="TIGR01007">
    <property type="entry name" value="eps_fam"/>
    <property type="match status" value="1"/>
</dbReference>
<evidence type="ECO:0000313" key="22">
    <source>
        <dbReference type="Proteomes" id="UP000438983"/>
    </source>
</evidence>
<feature type="coiled-coil region" evidence="16">
    <location>
        <begin position="225"/>
        <end position="252"/>
    </location>
</feature>
<keyword evidence="14" id="KW-0829">Tyrosine-protein kinase</keyword>
<dbReference type="EMBL" id="CP046902">
    <property type="protein sequence ID" value="QGZ31045.1"/>
    <property type="molecule type" value="Genomic_DNA"/>
</dbReference>
<dbReference type="GO" id="GO:0005886">
    <property type="term" value="C:plasma membrane"/>
    <property type="evidence" value="ECO:0007669"/>
    <property type="project" value="UniProtKB-SubCell"/>
</dbReference>
<evidence type="ECO:0000256" key="8">
    <source>
        <dbReference type="ARBA" id="ARBA00022692"/>
    </source>
</evidence>
<evidence type="ECO:0000256" key="7">
    <source>
        <dbReference type="ARBA" id="ARBA00022679"/>
    </source>
</evidence>
<evidence type="ECO:0000256" key="11">
    <source>
        <dbReference type="ARBA" id="ARBA00022840"/>
    </source>
</evidence>
<dbReference type="CDD" id="cd05387">
    <property type="entry name" value="BY-kinase"/>
    <property type="match status" value="1"/>
</dbReference>
<gene>
    <name evidence="21" type="ORF">GQA94_13600</name>
</gene>
<dbReference type="Pfam" id="PF13614">
    <property type="entry name" value="AAA_31"/>
    <property type="match status" value="1"/>
</dbReference>
<feature type="coiled-coil region" evidence="16">
    <location>
        <begin position="276"/>
        <end position="336"/>
    </location>
</feature>
<evidence type="ECO:0000256" key="12">
    <source>
        <dbReference type="ARBA" id="ARBA00022989"/>
    </source>
</evidence>
<dbReference type="Pfam" id="PF02706">
    <property type="entry name" value="Wzz"/>
    <property type="match status" value="1"/>
</dbReference>
<evidence type="ECO:0000256" key="17">
    <source>
        <dbReference type="SAM" id="Phobius"/>
    </source>
</evidence>
<evidence type="ECO:0000256" key="14">
    <source>
        <dbReference type="ARBA" id="ARBA00023137"/>
    </source>
</evidence>
<dbReference type="PANTHER" id="PTHR32309">
    <property type="entry name" value="TYROSINE-PROTEIN KINASE"/>
    <property type="match status" value="1"/>
</dbReference>
<keyword evidence="11" id="KW-0067">ATP-binding</keyword>
<evidence type="ECO:0000256" key="16">
    <source>
        <dbReference type="SAM" id="Coils"/>
    </source>
</evidence>
<keyword evidence="5" id="KW-1003">Cell membrane</keyword>
<dbReference type="EC" id="2.7.10.2" evidence="4"/>
<dbReference type="RefSeq" id="WP_158188527.1">
    <property type="nucleotide sequence ID" value="NZ_CP046902.1"/>
</dbReference>
<reference evidence="21 22" key="1">
    <citation type="submission" date="2019-12" db="EMBL/GenBank/DDBJ databases">
        <title>Complete genome sequence of Pseudomonas stutzeri.</title>
        <authorList>
            <person name="Lim S.R."/>
            <person name="Kim J.H."/>
        </authorList>
    </citation>
    <scope>NUCLEOTIDE SEQUENCE [LARGE SCALE GENOMIC DNA]</scope>
    <source>
        <strain evidence="21 22">PM101005</strain>
    </source>
</reference>
<keyword evidence="6" id="KW-0997">Cell inner membrane</keyword>
<dbReference type="InterPro" id="IPR025669">
    <property type="entry name" value="AAA_dom"/>
</dbReference>
<evidence type="ECO:0000256" key="15">
    <source>
        <dbReference type="ARBA" id="ARBA00051245"/>
    </source>
</evidence>
<evidence type="ECO:0000259" key="20">
    <source>
        <dbReference type="Pfam" id="PF13807"/>
    </source>
</evidence>
<evidence type="ECO:0000256" key="4">
    <source>
        <dbReference type="ARBA" id="ARBA00011903"/>
    </source>
</evidence>
<dbReference type="Pfam" id="PF13807">
    <property type="entry name" value="GNVR"/>
    <property type="match status" value="1"/>
</dbReference>
<evidence type="ECO:0000256" key="10">
    <source>
        <dbReference type="ARBA" id="ARBA00022777"/>
    </source>
</evidence>
<evidence type="ECO:0000256" key="5">
    <source>
        <dbReference type="ARBA" id="ARBA00022475"/>
    </source>
</evidence>
<evidence type="ECO:0000256" key="3">
    <source>
        <dbReference type="ARBA" id="ARBA00008883"/>
    </source>
</evidence>
<evidence type="ECO:0000256" key="13">
    <source>
        <dbReference type="ARBA" id="ARBA00023136"/>
    </source>
</evidence>
<dbReference type="OrthoDB" id="9775724at2"/>
<evidence type="ECO:0000259" key="19">
    <source>
        <dbReference type="Pfam" id="PF13614"/>
    </source>
</evidence>
<keyword evidence="13 17" id="KW-0472">Membrane</keyword>
<dbReference type="InterPro" id="IPR027417">
    <property type="entry name" value="P-loop_NTPase"/>
</dbReference>
<comment type="similarity">
    <text evidence="3">Belongs to the etk/wzc family.</text>
</comment>
<dbReference type="InterPro" id="IPR032807">
    <property type="entry name" value="GNVR"/>
</dbReference>
<dbReference type="SUPFAM" id="SSF52540">
    <property type="entry name" value="P-loop containing nucleoside triphosphate hydrolases"/>
    <property type="match status" value="1"/>
</dbReference>
<evidence type="ECO:0000256" key="1">
    <source>
        <dbReference type="ARBA" id="ARBA00004429"/>
    </source>
</evidence>
<feature type="transmembrane region" description="Helical" evidence="17">
    <location>
        <begin position="38"/>
        <end position="57"/>
    </location>
</feature>
<dbReference type="InterPro" id="IPR050445">
    <property type="entry name" value="Bact_polysacc_biosynth/exp"/>
</dbReference>
<dbReference type="InterPro" id="IPR003856">
    <property type="entry name" value="LPS_length_determ_N"/>
</dbReference>
<dbReference type="GO" id="GO:0005524">
    <property type="term" value="F:ATP binding"/>
    <property type="evidence" value="ECO:0007669"/>
    <property type="project" value="UniProtKB-KW"/>
</dbReference>
<dbReference type="PANTHER" id="PTHR32309:SF13">
    <property type="entry name" value="FERRIC ENTEROBACTIN TRANSPORT PROTEIN FEPE"/>
    <property type="match status" value="1"/>
</dbReference>
<protein>
    <recommendedName>
        <fullName evidence="4">non-specific protein-tyrosine kinase</fullName>
        <ecNumber evidence="4">2.7.10.2</ecNumber>
    </recommendedName>
</protein>
<keyword evidence="8 17" id="KW-0812">Transmembrane</keyword>
<evidence type="ECO:0000256" key="2">
    <source>
        <dbReference type="ARBA" id="ARBA00007316"/>
    </source>
</evidence>
<dbReference type="GO" id="GO:0004715">
    <property type="term" value="F:non-membrane spanning protein tyrosine kinase activity"/>
    <property type="evidence" value="ECO:0007669"/>
    <property type="project" value="UniProtKB-EC"/>
</dbReference>
<accession>A0A6I6LRC9</accession>
<evidence type="ECO:0000256" key="6">
    <source>
        <dbReference type="ARBA" id="ARBA00022519"/>
    </source>
</evidence>
<feature type="domain" description="AAA" evidence="19">
    <location>
        <begin position="547"/>
        <end position="687"/>
    </location>
</feature>
<keyword evidence="10 21" id="KW-0418">Kinase</keyword>
<dbReference type="Gene3D" id="3.40.50.300">
    <property type="entry name" value="P-loop containing nucleotide triphosphate hydrolases"/>
    <property type="match status" value="1"/>
</dbReference>
<proteinExistence type="inferred from homology"/>
<evidence type="ECO:0000313" key="21">
    <source>
        <dbReference type="EMBL" id="QGZ31045.1"/>
    </source>
</evidence>
<comment type="subcellular location">
    <subcellularLocation>
        <location evidence="1">Cell inner membrane</location>
        <topology evidence="1">Multi-pass membrane protein</topology>
    </subcellularLocation>
</comment>
<sequence length="743" mass="81907">MTSQPPSLERHLTVLPQEPPEAELDLRKLWMSVWLRKWPIFAFALVAALLAMLATAWMTPLYRAGATVLVQGDVAKLLAIEEVNQSDAAYSDYLQTEIELLRSRVLAERVVRQLDLANHPEFAPAEPLAPQWLSALMHRIGQLSWLGMQRQLPIEPYDEGMKAIKSATERLMAATRVNPRGKSQVVALDVLLADPYTAMQAANALVDGYIRGKFEANMATSATAADWMNSRLDELRQKLQESENRLQAYRESEGLVDVQGIATVAATELTLTSDRLINARRQRAEAQSQYRQVEMMKHAGIDGLASVPAVLADPVIQQFKATRAQAAARVDEVSQRYGPGHPELIAAKAELEAATTSLKTQLSQVVSGIERNYQLTVANEQSQQSLFDANKHQIQTLSSKEFRVRELALEVEANRALYDTFLVRLKETAATADQNSVNVQVVDRAMLPEEPVKPNRPLIIVVTALAALCFAAAAGVVKDVLNDTFSTTEAIEKKLNIPVLGIVPLMPKAQRQTLAQLYLHDQDRLFTESVRTIRTKLEMANSDHHSQVIVVTSALPGDGKSVLSANLAYALADMGRVLLIDADLRRPTLAKRFALSKDRLGVTDVVEGRAALEACIATVDGVDMLCAGSPVRDPLSLLASSQFTLALDSLKTRYDRIVVDSPPTQGVSDVMVLAAEADTLLFVVRSEGTPIIEVERGITQLQQNATPADWVILNQVDIRKAQRQGYRYSSYYDYYQYGGTTAS</sequence>
<evidence type="ECO:0000256" key="9">
    <source>
        <dbReference type="ARBA" id="ARBA00022741"/>
    </source>
</evidence>
<keyword evidence="12 17" id="KW-1133">Transmembrane helix</keyword>
<feature type="domain" description="Tyrosine-protein kinase G-rich" evidence="20">
    <location>
        <begin position="407"/>
        <end position="478"/>
    </location>
</feature>
<keyword evidence="9" id="KW-0547">Nucleotide-binding</keyword>
<name>A0A6I6LRC9_STUST</name>
<comment type="catalytic activity">
    <reaction evidence="15">
        <text>L-tyrosyl-[protein] + ATP = O-phospho-L-tyrosyl-[protein] + ADP + H(+)</text>
        <dbReference type="Rhea" id="RHEA:10596"/>
        <dbReference type="Rhea" id="RHEA-COMP:10136"/>
        <dbReference type="Rhea" id="RHEA-COMP:20101"/>
        <dbReference type="ChEBI" id="CHEBI:15378"/>
        <dbReference type="ChEBI" id="CHEBI:30616"/>
        <dbReference type="ChEBI" id="CHEBI:46858"/>
        <dbReference type="ChEBI" id="CHEBI:61978"/>
        <dbReference type="ChEBI" id="CHEBI:456216"/>
        <dbReference type="EC" id="2.7.10.2"/>
    </reaction>
</comment>
<dbReference type="InterPro" id="IPR005702">
    <property type="entry name" value="Wzc-like_C"/>
</dbReference>
<organism evidence="21 22">
    <name type="scientific">Stutzerimonas stutzeri</name>
    <name type="common">Pseudomonas stutzeri</name>
    <dbReference type="NCBI Taxonomy" id="316"/>
    <lineage>
        <taxon>Bacteria</taxon>
        <taxon>Pseudomonadati</taxon>
        <taxon>Pseudomonadota</taxon>
        <taxon>Gammaproteobacteria</taxon>
        <taxon>Pseudomonadales</taxon>
        <taxon>Pseudomonadaceae</taxon>
        <taxon>Stutzerimonas</taxon>
    </lineage>
</organism>